<comment type="similarity">
    <text evidence="1">Belongs to the NFYB/HAP3 subunit family.</text>
</comment>
<dbReference type="FunFam" id="1.10.20.10:FF:000035">
    <property type="entry name" value="Nuclear transcription factor Y subunit B-3"/>
    <property type="match status" value="1"/>
</dbReference>
<evidence type="ECO:0000313" key="8">
    <source>
        <dbReference type="Proteomes" id="UP001141806"/>
    </source>
</evidence>
<keyword evidence="3" id="KW-0238">DNA-binding</keyword>
<dbReference type="EMBL" id="JAMYWD010000007">
    <property type="protein sequence ID" value="KAJ4964586.1"/>
    <property type="molecule type" value="Genomic_DNA"/>
</dbReference>
<dbReference type="GO" id="GO:0016602">
    <property type="term" value="C:CCAAT-binding factor complex"/>
    <property type="evidence" value="ECO:0007669"/>
    <property type="project" value="InterPro"/>
</dbReference>
<dbReference type="Proteomes" id="UP001141806">
    <property type="component" value="Unassembled WGS sequence"/>
</dbReference>
<keyword evidence="2" id="KW-0805">Transcription regulation</keyword>
<evidence type="ECO:0000256" key="2">
    <source>
        <dbReference type="ARBA" id="ARBA00023015"/>
    </source>
</evidence>
<dbReference type="InterPro" id="IPR003958">
    <property type="entry name" value="CBFA_NFYB_domain"/>
</dbReference>
<dbReference type="OrthoDB" id="386949at2759"/>
<evidence type="ECO:0000256" key="1">
    <source>
        <dbReference type="ARBA" id="ARBA00009053"/>
    </source>
</evidence>
<dbReference type="InterPro" id="IPR003956">
    <property type="entry name" value="Transcrpt_fac_NFYB/HAP3_CS"/>
</dbReference>
<keyword evidence="4" id="KW-0804">Transcription</keyword>
<gene>
    <name evidence="7" type="ORF">NE237_016435</name>
</gene>
<proteinExistence type="inferred from homology"/>
<evidence type="ECO:0000259" key="6">
    <source>
        <dbReference type="Pfam" id="PF00808"/>
    </source>
</evidence>
<feature type="domain" description="Transcription factor CBF/NF-Y/archaeal histone" evidence="6">
    <location>
        <begin position="80"/>
        <end position="144"/>
    </location>
</feature>
<dbReference type="AlphaFoldDB" id="A0A9Q0HG12"/>
<dbReference type="InterPro" id="IPR009072">
    <property type="entry name" value="Histone-fold"/>
</dbReference>
<accession>A0A9Q0HG12</accession>
<dbReference type="PANTHER" id="PTHR11064">
    <property type="entry name" value="CCAAT-BINDING TRANSCRIPTION FACTOR-RELATED"/>
    <property type="match status" value="1"/>
</dbReference>
<comment type="caution">
    <text evidence="7">The sequence shown here is derived from an EMBL/GenBank/DDBJ whole genome shotgun (WGS) entry which is preliminary data.</text>
</comment>
<dbReference type="Pfam" id="PF00808">
    <property type="entry name" value="CBFD_NFYB_HMF"/>
    <property type="match status" value="1"/>
</dbReference>
<evidence type="ECO:0000256" key="3">
    <source>
        <dbReference type="ARBA" id="ARBA00023125"/>
    </source>
</evidence>
<dbReference type="Gene3D" id="1.10.20.10">
    <property type="entry name" value="Histone, subunit A"/>
    <property type="match status" value="1"/>
</dbReference>
<evidence type="ECO:0000256" key="5">
    <source>
        <dbReference type="SAM" id="MobiDB-lite"/>
    </source>
</evidence>
<dbReference type="GO" id="GO:0046982">
    <property type="term" value="F:protein heterodimerization activity"/>
    <property type="evidence" value="ECO:0007669"/>
    <property type="project" value="InterPro"/>
</dbReference>
<evidence type="ECO:0000256" key="4">
    <source>
        <dbReference type="ARBA" id="ARBA00023163"/>
    </source>
</evidence>
<reference evidence="7" key="1">
    <citation type="journal article" date="2023" name="Plant J.">
        <title>The genome of the king protea, Protea cynaroides.</title>
        <authorList>
            <person name="Chang J."/>
            <person name="Duong T.A."/>
            <person name="Schoeman C."/>
            <person name="Ma X."/>
            <person name="Roodt D."/>
            <person name="Barker N."/>
            <person name="Li Z."/>
            <person name="Van de Peer Y."/>
            <person name="Mizrachi E."/>
        </authorList>
    </citation>
    <scope>NUCLEOTIDE SEQUENCE</scope>
    <source>
        <tissue evidence="7">Young leaves</tissue>
    </source>
</reference>
<dbReference type="GO" id="GO:0001228">
    <property type="term" value="F:DNA-binding transcription activator activity, RNA polymerase II-specific"/>
    <property type="evidence" value="ECO:0007669"/>
    <property type="project" value="InterPro"/>
</dbReference>
<name>A0A9Q0HG12_9MAGN</name>
<dbReference type="PROSITE" id="PS00685">
    <property type="entry name" value="NFYB_HAP3"/>
    <property type="match status" value="1"/>
</dbReference>
<dbReference type="SUPFAM" id="SSF47113">
    <property type="entry name" value="Histone-fold"/>
    <property type="match status" value="1"/>
</dbReference>
<sequence>MAYRALAPGSFRGDVFELALSVFYISHNSRVMTHKLTGISQESSSGRRREQISPVRSPPLEFESGTADSLSDSSKDQDHFLPIANVSRIMKKSLPANAKISKEAKETVQECASEFISFITGEASDKCQREKRKTINGDDLLWAMTTLGFENYVRPLKEYLNKYREPEGEKNTMARQGDHEANSRIQDNVGNLVPTEENLEDFNSTGFYCLGAQVIPKNFWDEGEVIRHG</sequence>
<dbReference type="PRINTS" id="PR00615">
    <property type="entry name" value="CCAATSUBUNTA"/>
</dbReference>
<organism evidence="7 8">
    <name type="scientific">Protea cynaroides</name>
    <dbReference type="NCBI Taxonomy" id="273540"/>
    <lineage>
        <taxon>Eukaryota</taxon>
        <taxon>Viridiplantae</taxon>
        <taxon>Streptophyta</taxon>
        <taxon>Embryophyta</taxon>
        <taxon>Tracheophyta</taxon>
        <taxon>Spermatophyta</taxon>
        <taxon>Magnoliopsida</taxon>
        <taxon>Proteales</taxon>
        <taxon>Proteaceae</taxon>
        <taxon>Protea</taxon>
    </lineage>
</organism>
<evidence type="ECO:0000313" key="7">
    <source>
        <dbReference type="EMBL" id="KAJ4964586.1"/>
    </source>
</evidence>
<protein>
    <recommendedName>
        <fullName evidence="6">Transcription factor CBF/NF-Y/archaeal histone domain-containing protein</fullName>
    </recommendedName>
</protein>
<keyword evidence="8" id="KW-1185">Reference proteome</keyword>
<dbReference type="InterPro" id="IPR027113">
    <property type="entry name" value="Transc_fact_NFYB/HAP3"/>
</dbReference>
<dbReference type="PANTHER" id="PTHR11064:SF150">
    <property type="entry name" value="NUCLEAR TRANSCRIPTION FACTOR Y SUBUNIT B-11"/>
    <property type="match status" value="1"/>
</dbReference>
<feature type="region of interest" description="Disordered" evidence="5">
    <location>
        <begin position="37"/>
        <end position="76"/>
    </location>
</feature>
<dbReference type="CDD" id="cd22907">
    <property type="entry name" value="HFD_NFYB"/>
    <property type="match status" value="1"/>
</dbReference>
<dbReference type="GO" id="GO:0000978">
    <property type="term" value="F:RNA polymerase II cis-regulatory region sequence-specific DNA binding"/>
    <property type="evidence" value="ECO:0007669"/>
    <property type="project" value="TreeGrafter"/>
</dbReference>